<evidence type="ECO:0000313" key="2">
    <source>
        <dbReference type="Proteomes" id="UP001261666"/>
    </source>
</evidence>
<keyword evidence="2" id="KW-1185">Reference proteome</keyword>
<sequence>MTVLIAHAATDTAEAVLATGLHYAERLGVPAHVVNVLTGEAPLEERGASPDDLSELRARVAGAAVAVEVEQLRDPDPSEAILARATELGAVLVVVGVRRRSPVGKLLLGSVSQKVILEADIPVLAVK</sequence>
<accession>A0ACC6IND4</accession>
<dbReference type="EMBL" id="JAVIZJ010000018">
    <property type="protein sequence ID" value="MDR6212140.1"/>
    <property type="molecule type" value="Genomic_DNA"/>
</dbReference>
<name>A0ACC6IND4_9ACTN</name>
<dbReference type="Proteomes" id="UP001261666">
    <property type="component" value="Unassembled WGS sequence"/>
</dbReference>
<gene>
    <name evidence="1" type="ORF">QE364_003871</name>
</gene>
<protein>
    <submittedName>
        <fullName evidence="1">Nucleotide-binding universal stress UspA family protein</fullName>
    </submittedName>
</protein>
<organism evidence="1 2">
    <name type="scientific">Nocardioides zeae</name>
    <dbReference type="NCBI Taxonomy" id="1457234"/>
    <lineage>
        <taxon>Bacteria</taxon>
        <taxon>Bacillati</taxon>
        <taxon>Actinomycetota</taxon>
        <taxon>Actinomycetes</taxon>
        <taxon>Propionibacteriales</taxon>
        <taxon>Nocardioidaceae</taxon>
        <taxon>Nocardioides</taxon>
    </lineage>
</organism>
<proteinExistence type="predicted"/>
<evidence type="ECO:0000313" key="1">
    <source>
        <dbReference type="EMBL" id="MDR6212140.1"/>
    </source>
</evidence>
<comment type="caution">
    <text evidence="1">The sequence shown here is derived from an EMBL/GenBank/DDBJ whole genome shotgun (WGS) entry which is preliminary data.</text>
</comment>
<reference evidence="1" key="1">
    <citation type="submission" date="2023-08" db="EMBL/GenBank/DDBJ databases">
        <title>Functional and genomic diversity of the sorghum phyllosphere microbiome.</title>
        <authorList>
            <person name="Shade A."/>
        </authorList>
    </citation>
    <scope>NUCLEOTIDE SEQUENCE</scope>
    <source>
        <strain evidence="1">SORGH_AS_0885</strain>
    </source>
</reference>